<name>A0A5J4NFG1_9TREM</name>
<dbReference type="InterPro" id="IPR000333">
    <property type="entry name" value="TGFB_receptor"/>
</dbReference>
<evidence type="ECO:0000256" key="6">
    <source>
        <dbReference type="ARBA" id="ARBA00022777"/>
    </source>
</evidence>
<keyword evidence="4" id="KW-0812">Transmembrane</keyword>
<evidence type="ECO:0000256" key="8">
    <source>
        <dbReference type="ARBA" id="ARBA00022989"/>
    </source>
</evidence>
<accession>A0A5J4NFG1</accession>
<keyword evidence="7" id="KW-0067">ATP-binding</keyword>
<keyword evidence="6" id="KW-0418">Kinase</keyword>
<dbReference type="GO" id="GO:0005886">
    <property type="term" value="C:plasma membrane"/>
    <property type="evidence" value="ECO:0007669"/>
    <property type="project" value="TreeGrafter"/>
</dbReference>
<evidence type="ECO:0000256" key="1">
    <source>
        <dbReference type="ARBA" id="ARBA00004167"/>
    </source>
</evidence>
<evidence type="ECO:0000256" key="9">
    <source>
        <dbReference type="ARBA" id="ARBA00023136"/>
    </source>
</evidence>
<feature type="region of interest" description="Disordered" evidence="11">
    <location>
        <begin position="195"/>
        <end position="214"/>
    </location>
</feature>
<keyword evidence="2" id="KW-0723">Serine/threonine-protein kinase</keyword>
<keyword evidence="13" id="KW-1185">Reference proteome</keyword>
<dbReference type="Proteomes" id="UP000324629">
    <property type="component" value="Unassembled WGS sequence"/>
</dbReference>
<keyword evidence="8" id="KW-1133">Transmembrane helix</keyword>
<dbReference type="GO" id="GO:0005524">
    <property type="term" value="F:ATP binding"/>
    <property type="evidence" value="ECO:0007669"/>
    <property type="project" value="UniProtKB-KW"/>
</dbReference>
<evidence type="ECO:0000256" key="7">
    <source>
        <dbReference type="ARBA" id="ARBA00022840"/>
    </source>
</evidence>
<dbReference type="AlphaFoldDB" id="A0A5J4NFG1"/>
<keyword evidence="5" id="KW-0547">Nucleotide-binding</keyword>
<dbReference type="PANTHER" id="PTHR23255">
    <property type="entry name" value="TRANSFORMING GROWTH FACTOR-BETA RECEPTOR TYPE I AND II"/>
    <property type="match status" value="1"/>
</dbReference>
<dbReference type="GO" id="GO:0004675">
    <property type="term" value="F:transmembrane receptor protein serine/threonine kinase activity"/>
    <property type="evidence" value="ECO:0007669"/>
    <property type="project" value="InterPro"/>
</dbReference>
<gene>
    <name evidence="12" type="ORF">DEA37_0003034</name>
</gene>
<keyword evidence="10" id="KW-0675">Receptor</keyword>
<evidence type="ECO:0000256" key="11">
    <source>
        <dbReference type="SAM" id="MobiDB-lite"/>
    </source>
</evidence>
<evidence type="ECO:0000256" key="2">
    <source>
        <dbReference type="ARBA" id="ARBA00022527"/>
    </source>
</evidence>
<keyword evidence="9" id="KW-0472">Membrane</keyword>
<evidence type="ECO:0000313" key="12">
    <source>
        <dbReference type="EMBL" id="KAA3674174.1"/>
    </source>
</evidence>
<protein>
    <submittedName>
        <fullName evidence="12">Uncharacterized protein</fullName>
    </submittedName>
</protein>
<proteinExistence type="predicted"/>
<keyword evidence="3" id="KW-0808">Transferase</keyword>
<dbReference type="GO" id="GO:0043235">
    <property type="term" value="C:receptor complex"/>
    <property type="evidence" value="ECO:0007669"/>
    <property type="project" value="TreeGrafter"/>
</dbReference>
<dbReference type="PANTHER" id="PTHR23255:SF72">
    <property type="entry name" value="RECEPTOR PROTEIN SERINE_THREONINE KINASE"/>
    <property type="match status" value="1"/>
</dbReference>
<evidence type="ECO:0000256" key="3">
    <source>
        <dbReference type="ARBA" id="ARBA00022679"/>
    </source>
</evidence>
<organism evidence="12 13">
    <name type="scientific">Paragonimus westermani</name>
    <dbReference type="NCBI Taxonomy" id="34504"/>
    <lineage>
        <taxon>Eukaryota</taxon>
        <taxon>Metazoa</taxon>
        <taxon>Spiralia</taxon>
        <taxon>Lophotrochozoa</taxon>
        <taxon>Platyhelminthes</taxon>
        <taxon>Trematoda</taxon>
        <taxon>Digenea</taxon>
        <taxon>Plagiorchiida</taxon>
        <taxon>Troglotremata</taxon>
        <taxon>Troglotrematidae</taxon>
        <taxon>Paragonimus</taxon>
    </lineage>
</organism>
<sequence length="214" mass="23837">MSLDEAIVAEKCGYFFIFQIPYHNMVPTDPSFSQMRSVVCANLCALDTRSMKAVLNPDSSDRSATSDSESRPPISPRWLSDPFLSRLTQLVQECWHWEWSSRLSALRVPLTDGAYRFLPSNHLSSPLDSCRSKRFCLSVSGDAEAASRGQARMGFALSSRAEQCLFDWIPVNSRLCAVRLNTSVKVCRRKSEVSPDVDSVGREIPSPGDVPSLQ</sequence>
<evidence type="ECO:0000313" key="13">
    <source>
        <dbReference type="Proteomes" id="UP000324629"/>
    </source>
</evidence>
<dbReference type="EMBL" id="QNGE01003343">
    <property type="protein sequence ID" value="KAA3674174.1"/>
    <property type="molecule type" value="Genomic_DNA"/>
</dbReference>
<evidence type="ECO:0000256" key="10">
    <source>
        <dbReference type="ARBA" id="ARBA00023170"/>
    </source>
</evidence>
<dbReference type="Gene3D" id="1.10.510.10">
    <property type="entry name" value="Transferase(Phosphotransferase) domain 1"/>
    <property type="match status" value="1"/>
</dbReference>
<evidence type="ECO:0000256" key="5">
    <source>
        <dbReference type="ARBA" id="ARBA00022741"/>
    </source>
</evidence>
<evidence type="ECO:0000256" key="4">
    <source>
        <dbReference type="ARBA" id="ARBA00022692"/>
    </source>
</evidence>
<dbReference type="GO" id="GO:0071363">
    <property type="term" value="P:cellular response to growth factor stimulus"/>
    <property type="evidence" value="ECO:0007669"/>
    <property type="project" value="TreeGrafter"/>
</dbReference>
<comment type="caution">
    <text evidence="12">The sequence shown here is derived from an EMBL/GenBank/DDBJ whole genome shotgun (WGS) entry which is preliminary data.</text>
</comment>
<reference evidence="12 13" key="1">
    <citation type="journal article" date="2019" name="Gigascience">
        <title>Whole-genome sequence of the oriental lung fluke Paragonimus westermani.</title>
        <authorList>
            <person name="Oey H."/>
            <person name="Zakrzewski M."/>
            <person name="Narain K."/>
            <person name="Devi K.R."/>
            <person name="Agatsuma T."/>
            <person name="Nawaratna S."/>
            <person name="Gobert G.N."/>
            <person name="Jones M.K."/>
            <person name="Ragan M.A."/>
            <person name="McManus D.P."/>
            <person name="Krause L."/>
        </authorList>
    </citation>
    <scope>NUCLEOTIDE SEQUENCE [LARGE SCALE GENOMIC DNA]</scope>
    <source>
        <strain evidence="12 13">IND2009</strain>
    </source>
</reference>
<comment type="subcellular location">
    <subcellularLocation>
        <location evidence="1">Membrane</location>
        <topology evidence="1">Single-pass membrane protein</topology>
    </subcellularLocation>
</comment>